<sequence length="124" mass="14110">MKTFIVSCLLACASALSIYDDDDVIPTSPPIPVPPRIMKPNDKLLMVQVVWRHGDRAPVMAYPTDEHQEDTWPNGWGELTAVMAILFLGMRQQYALGRVLHKRYINSSKPLLSKRYNSKQVRIS</sequence>
<dbReference type="InterPro" id="IPR029033">
    <property type="entry name" value="His_PPase_superfam"/>
</dbReference>
<feature type="chain" id="PRO_5012429765" description="Histidine acid phosphatase" evidence="3">
    <location>
        <begin position="16"/>
        <end position="124"/>
    </location>
</feature>
<evidence type="ECO:0000313" key="5">
    <source>
        <dbReference type="Proteomes" id="UP000054495"/>
    </source>
</evidence>
<dbReference type="PANTHER" id="PTHR11567">
    <property type="entry name" value="ACID PHOSPHATASE-RELATED"/>
    <property type="match status" value="1"/>
</dbReference>
<dbReference type="Pfam" id="PF00328">
    <property type="entry name" value="His_Phos_2"/>
    <property type="match status" value="1"/>
</dbReference>
<feature type="signal peptide" evidence="3">
    <location>
        <begin position="1"/>
        <end position="15"/>
    </location>
</feature>
<evidence type="ECO:0000256" key="3">
    <source>
        <dbReference type="SAM" id="SignalP"/>
    </source>
</evidence>
<dbReference type="InterPro" id="IPR033379">
    <property type="entry name" value="Acid_Pase_AS"/>
</dbReference>
<dbReference type="Proteomes" id="UP000054495">
    <property type="component" value="Unassembled WGS sequence"/>
</dbReference>
<keyword evidence="3" id="KW-0732">Signal</keyword>
<accession>A0A0D6L6M4</accession>
<dbReference type="InterPro" id="IPR000560">
    <property type="entry name" value="His_Pase_clade-2"/>
</dbReference>
<comment type="catalytic activity">
    <reaction evidence="1">
        <text>a phosphate monoester + H2O = an alcohol + phosphate</text>
        <dbReference type="Rhea" id="RHEA:15017"/>
        <dbReference type="ChEBI" id="CHEBI:15377"/>
        <dbReference type="ChEBI" id="CHEBI:30879"/>
        <dbReference type="ChEBI" id="CHEBI:43474"/>
        <dbReference type="ChEBI" id="CHEBI:67140"/>
        <dbReference type="EC" id="3.1.3.2"/>
    </reaction>
</comment>
<proteinExistence type="inferred from homology"/>
<name>A0A0D6L6M4_9BILA</name>
<keyword evidence="5" id="KW-1185">Reference proteome</keyword>
<evidence type="ECO:0000256" key="2">
    <source>
        <dbReference type="ARBA" id="ARBA00005375"/>
    </source>
</evidence>
<dbReference type="SUPFAM" id="SSF53254">
    <property type="entry name" value="Phosphoglycerate mutase-like"/>
    <property type="match status" value="1"/>
</dbReference>
<dbReference type="EMBL" id="KE130764">
    <property type="protein sequence ID" value="EPB65161.1"/>
    <property type="molecule type" value="Genomic_DNA"/>
</dbReference>
<dbReference type="AlphaFoldDB" id="A0A0D6L6M4"/>
<evidence type="ECO:0000313" key="4">
    <source>
        <dbReference type="EMBL" id="EPB65161.1"/>
    </source>
</evidence>
<gene>
    <name evidence="4" type="ORF">ANCCEY_15776</name>
</gene>
<evidence type="ECO:0000256" key="1">
    <source>
        <dbReference type="ARBA" id="ARBA00000032"/>
    </source>
</evidence>
<dbReference type="GO" id="GO:0003993">
    <property type="term" value="F:acid phosphatase activity"/>
    <property type="evidence" value="ECO:0007669"/>
    <property type="project" value="UniProtKB-EC"/>
</dbReference>
<dbReference type="PROSITE" id="PS00616">
    <property type="entry name" value="HIS_ACID_PHOSPHAT_1"/>
    <property type="match status" value="1"/>
</dbReference>
<organism evidence="4 5">
    <name type="scientific">Ancylostoma ceylanicum</name>
    <dbReference type="NCBI Taxonomy" id="53326"/>
    <lineage>
        <taxon>Eukaryota</taxon>
        <taxon>Metazoa</taxon>
        <taxon>Ecdysozoa</taxon>
        <taxon>Nematoda</taxon>
        <taxon>Chromadorea</taxon>
        <taxon>Rhabditida</taxon>
        <taxon>Rhabditina</taxon>
        <taxon>Rhabditomorpha</taxon>
        <taxon>Strongyloidea</taxon>
        <taxon>Ancylostomatidae</taxon>
        <taxon>Ancylostomatinae</taxon>
        <taxon>Ancylostoma</taxon>
    </lineage>
</organism>
<protein>
    <recommendedName>
        <fullName evidence="6">Histidine acid phosphatase</fullName>
    </recommendedName>
</protein>
<dbReference type="PANTHER" id="PTHR11567:SF198">
    <property type="entry name" value="HISTIDINE ACID PHOSPHATASE"/>
    <property type="match status" value="1"/>
</dbReference>
<dbReference type="Gene3D" id="3.40.50.1240">
    <property type="entry name" value="Phosphoglycerate mutase-like"/>
    <property type="match status" value="1"/>
</dbReference>
<dbReference type="InterPro" id="IPR050645">
    <property type="entry name" value="Histidine_acid_phosphatase"/>
</dbReference>
<evidence type="ECO:0008006" key="6">
    <source>
        <dbReference type="Google" id="ProtNLM"/>
    </source>
</evidence>
<reference evidence="4 5" key="1">
    <citation type="submission" date="2013-05" db="EMBL/GenBank/DDBJ databases">
        <title>Draft genome of the parasitic nematode Anyclostoma ceylanicum.</title>
        <authorList>
            <person name="Mitreva M."/>
        </authorList>
    </citation>
    <scope>NUCLEOTIDE SEQUENCE [LARGE SCALE GENOMIC DNA]</scope>
</reference>
<comment type="similarity">
    <text evidence="2">Belongs to the histidine acid phosphatase family.</text>
</comment>